<organism evidence="1 2">
    <name type="scientific">Dreissena polymorpha</name>
    <name type="common">Zebra mussel</name>
    <name type="synonym">Mytilus polymorpha</name>
    <dbReference type="NCBI Taxonomy" id="45954"/>
    <lineage>
        <taxon>Eukaryota</taxon>
        <taxon>Metazoa</taxon>
        <taxon>Spiralia</taxon>
        <taxon>Lophotrochozoa</taxon>
        <taxon>Mollusca</taxon>
        <taxon>Bivalvia</taxon>
        <taxon>Autobranchia</taxon>
        <taxon>Heteroconchia</taxon>
        <taxon>Euheterodonta</taxon>
        <taxon>Imparidentia</taxon>
        <taxon>Neoheterodontei</taxon>
        <taxon>Myida</taxon>
        <taxon>Dreissenoidea</taxon>
        <taxon>Dreissenidae</taxon>
        <taxon>Dreissena</taxon>
    </lineage>
</organism>
<evidence type="ECO:0000313" key="1">
    <source>
        <dbReference type="EMBL" id="KAH3807571.1"/>
    </source>
</evidence>
<reference evidence="1" key="2">
    <citation type="submission" date="2020-11" db="EMBL/GenBank/DDBJ databases">
        <authorList>
            <person name="McCartney M.A."/>
            <person name="Auch B."/>
            <person name="Kono T."/>
            <person name="Mallez S."/>
            <person name="Becker A."/>
            <person name="Gohl D.M."/>
            <person name="Silverstein K.A.T."/>
            <person name="Koren S."/>
            <person name="Bechman K.B."/>
            <person name="Herman A."/>
            <person name="Abrahante J.E."/>
            <person name="Garbe J."/>
        </authorList>
    </citation>
    <scope>NUCLEOTIDE SEQUENCE</scope>
    <source>
        <strain evidence="1">Duluth1</strain>
        <tissue evidence="1">Whole animal</tissue>
    </source>
</reference>
<dbReference type="EMBL" id="JAIWYP010000006">
    <property type="protein sequence ID" value="KAH3807571.1"/>
    <property type="molecule type" value="Genomic_DNA"/>
</dbReference>
<dbReference type="InterPro" id="IPR051077">
    <property type="entry name" value="Ca-dependent_lectin"/>
</dbReference>
<dbReference type="GO" id="GO:0005615">
    <property type="term" value="C:extracellular space"/>
    <property type="evidence" value="ECO:0007669"/>
    <property type="project" value="TreeGrafter"/>
</dbReference>
<gene>
    <name evidence="1" type="ORF">DPMN_135916</name>
</gene>
<reference evidence="1" key="1">
    <citation type="journal article" date="2019" name="bioRxiv">
        <title>The Genome of the Zebra Mussel, Dreissena polymorpha: A Resource for Invasive Species Research.</title>
        <authorList>
            <person name="McCartney M.A."/>
            <person name="Auch B."/>
            <person name="Kono T."/>
            <person name="Mallez S."/>
            <person name="Zhang Y."/>
            <person name="Obille A."/>
            <person name="Becker A."/>
            <person name="Abrahante J.E."/>
            <person name="Garbe J."/>
            <person name="Badalamenti J.P."/>
            <person name="Herman A."/>
            <person name="Mangelson H."/>
            <person name="Liachko I."/>
            <person name="Sullivan S."/>
            <person name="Sone E.D."/>
            <person name="Koren S."/>
            <person name="Silverstein K.A.T."/>
            <person name="Beckman K.B."/>
            <person name="Gohl D.M."/>
        </authorList>
    </citation>
    <scope>NUCLEOTIDE SEQUENCE</scope>
    <source>
        <strain evidence="1">Duluth1</strain>
        <tissue evidence="1">Whole animal</tissue>
    </source>
</reference>
<dbReference type="Proteomes" id="UP000828390">
    <property type="component" value="Unassembled WGS sequence"/>
</dbReference>
<dbReference type="PANTHER" id="PTHR24024">
    <property type="entry name" value="PULMONARY SURFACTANT-ASSOCIATED PROTEIN A"/>
    <property type="match status" value="1"/>
</dbReference>
<dbReference type="AlphaFoldDB" id="A0A9D4FZZ8"/>
<proteinExistence type="predicted"/>
<evidence type="ECO:0000313" key="2">
    <source>
        <dbReference type="Proteomes" id="UP000828390"/>
    </source>
</evidence>
<name>A0A9D4FZZ8_DREPO</name>
<keyword evidence="2" id="KW-1185">Reference proteome</keyword>
<accession>A0A9D4FZZ8</accession>
<sequence>MIPGRKSCYPGWTMEYWGYLVSGLSENKSPSNYACLDAQPEWEVGDASGQGSKDIYLVEATCGTLKCPPNVQNREITCVVCSK</sequence>
<comment type="caution">
    <text evidence="1">The sequence shown here is derived from an EMBL/GenBank/DDBJ whole genome shotgun (WGS) entry which is preliminary data.</text>
</comment>
<dbReference type="PANTHER" id="PTHR24024:SF18">
    <property type="entry name" value="SHORT-CHAIN COLLAGEN C4-LIKE"/>
    <property type="match status" value="1"/>
</dbReference>
<protein>
    <submittedName>
        <fullName evidence="1">Uncharacterized protein</fullName>
    </submittedName>
</protein>